<reference evidence="5" key="1">
    <citation type="submission" date="2016-10" db="EMBL/GenBank/DDBJ databases">
        <authorList>
            <person name="Varghese N."/>
            <person name="Submissions S."/>
        </authorList>
    </citation>
    <scope>NUCLEOTIDE SEQUENCE [LARGE SCALE GENOMIC DNA]</scope>
    <source>
        <strain evidence="5">JCM 2783</strain>
    </source>
</reference>
<keyword evidence="4" id="KW-0687">Ribonucleoprotein</keyword>
<gene>
    <name evidence="4" type="ORF">SAMN05216372_10857</name>
</gene>
<dbReference type="PANTHER" id="PTHR43877">
    <property type="entry name" value="AMINOALKYLPHOSPHONATE N-ACETYLTRANSFERASE-RELATED-RELATED"/>
    <property type="match status" value="1"/>
</dbReference>
<dbReference type="SUPFAM" id="SSF55729">
    <property type="entry name" value="Acyl-CoA N-acyltransferases (Nat)"/>
    <property type="match status" value="1"/>
</dbReference>
<dbReference type="CDD" id="cd04301">
    <property type="entry name" value="NAT_SF"/>
    <property type="match status" value="1"/>
</dbReference>
<dbReference type="Pfam" id="PF00583">
    <property type="entry name" value="Acetyltransf_1"/>
    <property type="match status" value="1"/>
</dbReference>
<dbReference type="InterPro" id="IPR016181">
    <property type="entry name" value="Acyl_CoA_acyltransferase"/>
</dbReference>
<dbReference type="Gene3D" id="3.40.630.30">
    <property type="match status" value="1"/>
</dbReference>
<sequence length="183" mass="20182">MSSNSLIVRPATSADASAIASVQVLSWQQAYSGLIPDQYLGALQSSLSRREPFWCDAIAAGRTYLSLACVNEQVIGFIAIGACRDEGASAGEMGEVTAFYLLPRYWRTGAGRALWTAGLRSLVEHRYRQAILWVLSENTRARRFYDQAGWSPEPDSERSLLIGGASLREIRYRSPMLSSMPGR</sequence>
<dbReference type="GO" id="GO:0005840">
    <property type="term" value="C:ribosome"/>
    <property type="evidence" value="ECO:0007669"/>
    <property type="project" value="UniProtKB-KW"/>
</dbReference>
<dbReference type="GO" id="GO:0016747">
    <property type="term" value="F:acyltransferase activity, transferring groups other than amino-acyl groups"/>
    <property type="evidence" value="ECO:0007669"/>
    <property type="project" value="InterPro"/>
</dbReference>
<dbReference type="EMBL" id="FOMO01000008">
    <property type="protein sequence ID" value="SFE07466.1"/>
    <property type="molecule type" value="Genomic_DNA"/>
</dbReference>
<dbReference type="Proteomes" id="UP000243950">
    <property type="component" value="Unassembled WGS sequence"/>
</dbReference>
<dbReference type="PROSITE" id="PS51186">
    <property type="entry name" value="GNAT"/>
    <property type="match status" value="1"/>
</dbReference>
<dbReference type="AlphaFoldDB" id="A0A1I1XJE4"/>
<feature type="domain" description="N-acetyltransferase" evidence="3">
    <location>
        <begin position="6"/>
        <end position="174"/>
    </location>
</feature>
<dbReference type="InterPro" id="IPR000182">
    <property type="entry name" value="GNAT_dom"/>
</dbReference>
<evidence type="ECO:0000313" key="4">
    <source>
        <dbReference type="EMBL" id="SFE07466.1"/>
    </source>
</evidence>
<proteinExistence type="predicted"/>
<evidence type="ECO:0000259" key="3">
    <source>
        <dbReference type="PROSITE" id="PS51186"/>
    </source>
</evidence>
<dbReference type="InterPro" id="IPR050832">
    <property type="entry name" value="Bact_Acetyltransf"/>
</dbReference>
<evidence type="ECO:0000256" key="1">
    <source>
        <dbReference type="ARBA" id="ARBA00022679"/>
    </source>
</evidence>
<evidence type="ECO:0000256" key="2">
    <source>
        <dbReference type="ARBA" id="ARBA00023315"/>
    </source>
</evidence>
<keyword evidence="5" id="KW-1185">Reference proteome</keyword>
<accession>A0A1I1XJE4</accession>
<organism evidence="4 5">
    <name type="scientific">Pseudomonas straminea</name>
    <dbReference type="NCBI Taxonomy" id="47882"/>
    <lineage>
        <taxon>Bacteria</taxon>
        <taxon>Pseudomonadati</taxon>
        <taxon>Pseudomonadota</taxon>
        <taxon>Gammaproteobacteria</taxon>
        <taxon>Pseudomonadales</taxon>
        <taxon>Pseudomonadaceae</taxon>
        <taxon>Phytopseudomonas</taxon>
    </lineage>
</organism>
<protein>
    <submittedName>
        <fullName evidence="4">Ribosomal protein S18 acetylase RimI</fullName>
    </submittedName>
</protein>
<name>A0A1I1XJE4_PSEOC</name>
<keyword evidence="4" id="KW-0689">Ribosomal protein</keyword>
<keyword evidence="1" id="KW-0808">Transferase</keyword>
<evidence type="ECO:0000313" key="5">
    <source>
        <dbReference type="Proteomes" id="UP000243950"/>
    </source>
</evidence>
<keyword evidence="2" id="KW-0012">Acyltransferase</keyword>